<organism evidence="2 3">
    <name type="scientific">Candidatus Gottesmanbacteria bacterium RBG_13_45_10</name>
    <dbReference type="NCBI Taxonomy" id="1798370"/>
    <lineage>
        <taxon>Bacteria</taxon>
        <taxon>Candidatus Gottesmaniibacteriota</taxon>
    </lineage>
</organism>
<protein>
    <submittedName>
        <fullName evidence="2">Uncharacterized protein</fullName>
    </submittedName>
</protein>
<feature type="transmembrane region" description="Helical" evidence="1">
    <location>
        <begin position="6"/>
        <end position="25"/>
    </location>
</feature>
<evidence type="ECO:0000313" key="3">
    <source>
        <dbReference type="Proteomes" id="UP000177268"/>
    </source>
</evidence>
<keyword evidence="1" id="KW-1133">Transmembrane helix</keyword>
<gene>
    <name evidence="2" type="ORF">A2Z00_04485</name>
</gene>
<evidence type="ECO:0000313" key="2">
    <source>
        <dbReference type="EMBL" id="OGG12250.1"/>
    </source>
</evidence>
<dbReference type="Proteomes" id="UP000177268">
    <property type="component" value="Unassembled WGS sequence"/>
</dbReference>
<keyword evidence="1" id="KW-0472">Membrane</keyword>
<proteinExistence type="predicted"/>
<name>A0A1F5ZIF6_9BACT</name>
<dbReference type="AlphaFoldDB" id="A0A1F5ZIF6"/>
<reference evidence="2 3" key="1">
    <citation type="journal article" date="2016" name="Nat. Commun.">
        <title>Thousands of microbial genomes shed light on interconnected biogeochemical processes in an aquifer system.</title>
        <authorList>
            <person name="Anantharaman K."/>
            <person name="Brown C.T."/>
            <person name="Hug L.A."/>
            <person name="Sharon I."/>
            <person name="Castelle C.J."/>
            <person name="Probst A.J."/>
            <person name="Thomas B.C."/>
            <person name="Singh A."/>
            <person name="Wilkins M.J."/>
            <person name="Karaoz U."/>
            <person name="Brodie E.L."/>
            <person name="Williams K.H."/>
            <person name="Hubbard S.S."/>
            <person name="Banfield J.F."/>
        </authorList>
    </citation>
    <scope>NUCLEOTIDE SEQUENCE [LARGE SCALE GENOMIC DNA]</scope>
</reference>
<dbReference type="EMBL" id="MFIZ01000001">
    <property type="protein sequence ID" value="OGG12250.1"/>
    <property type="molecule type" value="Genomic_DNA"/>
</dbReference>
<evidence type="ECO:0000256" key="1">
    <source>
        <dbReference type="SAM" id="Phobius"/>
    </source>
</evidence>
<keyword evidence="1" id="KW-0812">Transmembrane</keyword>
<accession>A0A1F5ZIF6</accession>
<comment type="caution">
    <text evidence="2">The sequence shown here is derived from an EMBL/GenBank/DDBJ whole genome shotgun (WGS) entry which is preliminary data.</text>
</comment>
<sequence>MVKKFLVIGIGIAIAMGGIIGWYSVRSQKISGNIPQRIINSIKTSLPINHKQRLAQWSNFANISTIDECLLTNNSSCFPTLIFTSDAFGGGKFTVKMFKNQPIDKATIRSILLANTNYQDLFLTLPKSKINSSGFYIDDVIDISLANNLNPLASWIILDSILNPLINVNANLSFLEDNSIVTLPSIAKNIGVYFTAFSSSPESTQVGFSRYKDNPGFQQLLSLSLSPMQKAIIFYFYTFANKEAYLIFMRNFPKYFLSQVGVFPLERVKSNEEFQYARSVSAEFIFCNQKNEEVLRCANGKNTMKCYTQRINKICQAQYFLLGKEP</sequence>